<keyword evidence="1" id="KW-1133">Transmembrane helix</keyword>
<organism evidence="2 3">
    <name type="scientific">Blastopirellula marina</name>
    <dbReference type="NCBI Taxonomy" id="124"/>
    <lineage>
        <taxon>Bacteria</taxon>
        <taxon>Pseudomonadati</taxon>
        <taxon>Planctomycetota</taxon>
        <taxon>Planctomycetia</taxon>
        <taxon>Pirellulales</taxon>
        <taxon>Pirellulaceae</taxon>
        <taxon>Blastopirellula</taxon>
    </lineage>
</organism>
<evidence type="ECO:0000313" key="2">
    <source>
        <dbReference type="EMBL" id="PQO45909.1"/>
    </source>
</evidence>
<name>A0A2S8GNB5_9BACT</name>
<feature type="transmembrane region" description="Helical" evidence="1">
    <location>
        <begin position="264"/>
        <end position="284"/>
    </location>
</feature>
<feature type="transmembrane region" description="Helical" evidence="1">
    <location>
        <begin position="31"/>
        <end position="53"/>
    </location>
</feature>
<dbReference type="AlphaFoldDB" id="A0A2S8GNB5"/>
<feature type="transmembrane region" description="Helical" evidence="1">
    <location>
        <begin position="82"/>
        <end position="103"/>
    </location>
</feature>
<keyword evidence="1" id="KW-0472">Membrane</keyword>
<comment type="caution">
    <text evidence="2">The sequence shown here is derived from an EMBL/GenBank/DDBJ whole genome shotgun (WGS) entry which is preliminary data.</text>
</comment>
<proteinExistence type="predicted"/>
<feature type="transmembrane region" description="Helical" evidence="1">
    <location>
        <begin position="146"/>
        <end position="165"/>
    </location>
</feature>
<accession>A0A2S8GNB5</accession>
<feature type="transmembrane region" description="Helical" evidence="1">
    <location>
        <begin position="305"/>
        <end position="326"/>
    </location>
</feature>
<dbReference type="Proteomes" id="UP000237819">
    <property type="component" value="Unassembled WGS sequence"/>
</dbReference>
<keyword evidence="1" id="KW-0812">Transmembrane</keyword>
<evidence type="ECO:0000256" key="1">
    <source>
        <dbReference type="SAM" id="Phobius"/>
    </source>
</evidence>
<feature type="transmembrane region" description="Helical" evidence="1">
    <location>
        <begin position="185"/>
        <end position="202"/>
    </location>
</feature>
<reference evidence="2 3" key="1">
    <citation type="submission" date="2018-02" db="EMBL/GenBank/DDBJ databases">
        <title>Comparative genomes isolates from brazilian mangrove.</title>
        <authorList>
            <person name="Araujo J.E."/>
            <person name="Taketani R.G."/>
            <person name="Silva M.C.P."/>
            <person name="Loureco M.V."/>
            <person name="Andreote F.D."/>
        </authorList>
    </citation>
    <scope>NUCLEOTIDE SEQUENCE [LARGE SCALE GENOMIC DNA]</scope>
    <source>
        <strain evidence="2 3">Nap-Phe MGV</strain>
    </source>
</reference>
<dbReference type="RefSeq" id="WP_105335609.1">
    <property type="nucleotide sequence ID" value="NZ_PUHZ01000012.1"/>
</dbReference>
<protein>
    <recommendedName>
        <fullName evidence="4">Amino acid permease</fullName>
    </recommendedName>
</protein>
<feature type="transmembrane region" description="Helical" evidence="1">
    <location>
        <begin position="115"/>
        <end position="134"/>
    </location>
</feature>
<gene>
    <name evidence="2" type="ORF">C5Y93_11690</name>
</gene>
<evidence type="ECO:0008006" key="4">
    <source>
        <dbReference type="Google" id="ProtNLM"/>
    </source>
</evidence>
<feature type="transmembrane region" description="Helical" evidence="1">
    <location>
        <begin position="355"/>
        <end position="374"/>
    </location>
</feature>
<evidence type="ECO:0000313" key="3">
    <source>
        <dbReference type="Proteomes" id="UP000237819"/>
    </source>
</evidence>
<dbReference type="OrthoDB" id="271600at2"/>
<feature type="transmembrane region" description="Helical" evidence="1">
    <location>
        <begin position="223"/>
        <end position="244"/>
    </location>
</feature>
<dbReference type="EMBL" id="PUHZ01000012">
    <property type="protein sequence ID" value="PQO45909.1"/>
    <property type="molecule type" value="Genomic_DNA"/>
</dbReference>
<sequence length="375" mass="39515">MKKLLAATATPLASIFGSGFLVIIPILNGAVGKYALFAMAAVCAVAYCVGSVIRYNIANAEPQIENGSAAEITRRLEQASDLALVGAYVISVCLYINILASFLLGGLGEQFDTPLARHLISVAIIAAIGAIGYFEGLQALTKLEKLALGATLLIIVALFVGFASYDVNAYVGDGWTMPETPPHSWWEIITIVGGTLIVVQGFETSRYLEDVYDGPTRIRSCRLSQIVSTVVYLLFIALATPLAHFLGSTVKDNDLIMLAGKASVLLPLPVVIAAVLSQFSAAVADTFGGAGNAEEATHGHVDLKHATVLICGGAIILCFTPTLTILALASRAFAFYYCLQCLVATSISKSTPQRVFFLVMAGVLAFITLFAVPAG</sequence>